<dbReference type="CDD" id="cd04730">
    <property type="entry name" value="NPD_like"/>
    <property type="match status" value="1"/>
</dbReference>
<dbReference type="AlphaFoldDB" id="A0A844WDR7"/>
<dbReference type="SUPFAM" id="SSF51412">
    <property type="entry name" value="Inosine monophosphate dehydrogenase (IMPDH)"/>
    <property type="match status" value="1"/>
</dbReference>
<dbReference type="EMBL" id="WNXQ01000003">
    <property type="protein sequence ID" value="MWB77890.1"/>
    <property type="molecule type" value="Genomic_DNA"/>
</dbReference>
<evidence type="ECO:0000256" key="2">
    <source>
        <dbReference type="ARBA" id="ARBA00022630"/>
    </source>
</evidence>
<reference evidence="6 7" key="1">
    <citation type="submission" date="2019-11" db="EMBL/GenBank/DDBJ databases">
        <title>Pseudooceanicola pacifica sp. nov., isolated from deep-sea sediment of the Pacific Ocean.</title>
        <authorList>
            <person name="Lyu L."/>
        </authorList>
    </citation>
    <scope>NUCLEOTIDE SEQUENCE [LARGE SCALE GENOMIC DNA]</scope>
    <source>
        <strain evidence="6 7">216_PA32_1</strain>
    </source>
</reference>
<dbReference type="Pfam" id="PF03060">
    <property type="entry name" value="NMO"/>
    <property type="match status" value="1"/>
</dbReference>
<protein>
    <submittedName>
        <fullName evidence="6">Nitronate monooxygenase</fullName>
    </submittedName>
</protein>
<evidence type="ECO:0000256" key="1">
    <source>
        <dbReference type="ARBA" id="ARBA00009881"/>
    </source>
</evidence>
<dbReference type="PANTHER" id="PTHR42747:SF4">
    <property type="entry name" value="BLR1330 PROTEIN"/>
    <property type="match status" value="1"/>
</dbReference>
<keyword evidence="5 6" id="KW-0503">Monooxygenase</keyword>
<evidence type="ECO:0000313" key="7">
    <source>
        <dbReference type="Proteomes" id="UP000443843"/>
    </source>
</evidence>
<dbReference type="Gene3D" id="3.20.20.70">
    <property type="entry name" value="Aldolase class I"/>
    <property type="match status" value="1"/>
</dbReference>
<dbReference type="InterPro" id="IPR004136">
    <property type="entry name" value="NMO"/>
</dbReference>
<dbReference type="RefSeq" id="WP_160382144.1">
    <property type="nucleotide sequence ID" value="NZ_WNXQ01000003.1"/>
</dbReference>
<keyword evidence="4" id="KW-0560">Oxidoreductase</keyword>
<evidence type="ECO:0000256" key="5">
    <source>
        <dbReference type="ARBA" id="ARBA00023033"/>
    </source>
</evidence>
<comment type="caution">
    <text evidence="6">The sequence shown here is derived from an EMBL/GenBank/DDBJ whole genome shotgun (WGS) entry which is preliminary data.</text>
</comment>
<keyword evidence="7" id="KW-1185">Reference proteome</keyword>
<evidence type="ECO:0000313" key="6">
    <source>
        <dbReference type="EMBL" id="MWB77890.1"/>
    </source>
</evidence>
<dbReference type="InterPro" id="IPR013785">
    <property type="entry name" value="Aldolase_TIM"/>
</dbReference>
<evidence type="ECO:0000256" key="4">
    <source>
        <dbReference type="ARBA" id="ARBA00023002"/>
    </source>
</evidence>
<sequence>MFDDLPSRLPAHIAGRLRLPLVAAPMLRVSGVELVTACCNAGIVGSFPTVNARSVEQLDDWITAIEGGRADGAAPWAANLIMRNPRLMEDVEVLVRHRVELVITAVGSPAPVLPALKEIGATVFADISTLHHARRAVEAGADGLVLLSAGAGGQTGWANPFSFVRAVREFFDGPVILSGGLSDGVALRAARVLGADLGYMGTRFIATAESMAEPGYKQMLAECSLDDIQQTKTFTGLIANFMRPSILKAGLSMDDLDETMTQARAQTHYGSGGLERPKRWKDIWAAGHSVSGIVGAPSVAEIVAGMEAEYHGG</sequence>
<accession>A0A844WDR7</accession>
<organism evidence="6 7">
    <name type="scientific">Pseudooceanicola pacificus</name>
    <dbReference type="NCBI Taxonomy" id="2676438"/>
    <lineage>
        <taxon>Bacteria</taxon>
        <taxon>Pseudomonadati</taxon>
        <taxon>Pseudomonadota</taxon>
        <taxon>Alphaproteobacteria</taxon>
        <taxon>Rhodobacterales</taxon>
        <taxon>Paracoccaceae</taxon>
        <taxon>Pseudooceanicola</taxon>
    </lineage>
</organism>
<dbReference type="PANTHER" id="PTHR42747">
    <property type="entry name" value="NITRONATE MONOOXYGENASE-RELATED"/>
    <property type="match status" value="1"/>
</dbReference>
<keyword evidence="2" id="KW-0285">Flavoprotein</keyword>
<evidence type="ECO:0000256" key="3">
    <source>
        <dbReference type="ARBA" id="ARBA00022643"/>
    </source>
</evidence>
<name>A0A844WDR7_9RHOB</name>
<proteinExistence type="inferred from homology"/>
<dbReference type="Proteomes" id="UP000443843">
    <property type="component" value="Unassembled WGS sequence"/>
</dbReference>
<dbReference type="GO" id="GO:0018580">
    <property type="term" value="F:nitronate monooxygenase activity"/>
    <property type="evidence" value="ECO:0007669"/>
    <property type="project" value="InterPro"/>
</dbReference>
<comment type="similarity">
    <text evidence="1">Belongs to the nitronate monooxygenase family. NMO class I subfamily.</text>
</comment>
<keyword evidence="3" id="KW-0288">FMN</keyword>
<gene>
    <name evidence="6" type="ORF">GLS40_07635</name>
</gene>